<dbReference type="GO" id="GO:0030267">
    <property type="term" value="F:glyoxylate reductase (NADPH) activity"/>
    <property type="evidence" value="ECO:0007669"/>
    <property type="project" value="TreeGrafter"/>
</dbReference>
<dbReference type="Pfam" id="PF02826">
    <property type="entry name" value="2-Hacid_dh_C"/>
    <property type="match status" value="1"/>
</dbReference>
<dbReference type="InterPro" id="IPR050223">
    <property type="entry name" value="D-isomer_2-hydroxyacid_DH"/>
</dbReference>
<keyword evidence="1" id="KW-0560">Oxidoreductase</keyword>
<dbReference type="SUPFAM" id="SSF52283">
    <property type="entry name" value="Formate/glycerate dehydrogenase catalytic domain-like"/>
    <property type="match status" value="1"/>
</dbReference>
<dbReference type="GO" id="GO:0051287">
    <property type="term" value="F:NAD binding"/>
    <property type="evidence" value="ECO:0007669"/>
    <property type="project" value="InterPro"/>
</dbReference>
<dbReference type="Proteomes" id="UP000248021">
    <property type="component" value="Unassembled WGS sequence"/>
</dbReference>
<evidence type="ECO:0000313" key="4">
    <source>
        <dbReference type="EMBL" id="PXW53545.1"/>
    </source>
</evidence>
<keyword evidence="5" id="KW-1185">Reference proteome</keyword>
<reference evidence="4 5" key="1">
    <citation type="submission" date="2018-05" db="EMBL/GenBank/DDBJ databases">
        <title>Genomic Encyclopedia of Type Strains, Phase IV (KMG-IV): sequencing the most valuable type-strain genomes for metagenomic binning, comparative biology and taxonomic classification.</title>
        <authorList>
            <person name="Goeker M."/>
        </authorList>
    </citation>
    <scope>NUCLEOTIDE SEQUENCE [LARGE SCALE GENOMIC DNA]</scope>
    <source>
        <strain evidence="4 5">DSM 6462</strain>
    </source>
</reference>
<dbReference type="Gene3D" id="3.40.50.720">
    <property type="entry name" value="NAD(P)-binding Rossmann-like Domain"/>
    <property type="match status" value="2"/>
</dbReference>
<gene>
    <name evidence="4" type="ORF">C7450_11333</name>
</gene>
<dbReference type="AlphaFoldDB" id="A0A2V3TX52"/>
<dbReference type="InterPro" id="IPR036291">
    <property type="entry name" value="NAD(P)-bd_dom_sf"/>
</dbReference>
<dbReference type="InterPro" id="IPR006140">
    <property type="entry name" value="D-isomer_DH_NAD-bd"/>
</dbReference>
<dbReference type="PANTHER" id="PTHR10996">
    <property type="entry name" value="2-HYDROXYACID DEHYDROGENASE-RELATED"/>
    <property type="match status" value="1"/>
</dbReference>
<proteinExistence type="predicted"/>
<evidence type="ECO:0000256" key="2">
    <source>
        <dbReference type="ARBA" id="ARBA00023027"/>
    </source>
</evidence>
<comment type="caution">
    <text evidence="4">The sequence shown here is derived from an EMBL/GenBank/DDBJ whole genome shotgun (WGS) entry which is preliminary data.</text>
</comment>
<evidence type="ECO:0000313" key="5">
    <source>
        <dbReference type="Proteomes" id="UP000248021"/>
    </source>
</evidence>
<dbReference type="GO" id="GO:0016618">
    <property type="term" value="F:hydroxypyruvate reductase [NAD(P)H] activity"/>
    <property type="evidence" value="ECO:0007669"/>
    <property type="project" value="TreeGrafter"/>
</dbReference>
<name>A0A2V3TX52_9HYPH</name>
<protein>
    <submittedName>
        <fullName evidence="4">D-3-phosphoglycerate dehydrogenase</fullName>
    </submittedName>
</protein>
<evidence type="ECO:0000259" key="3">
    <source>
        <dbReference type="Pfam" id="PF02826"/>
    </source>
</evidence>
<feature type="domain" description="D-isomer specific 2-hydroxyacid dehydrogenase NAD-binding" evidence="3">
    <location>
        <begin position="63"/>
        <end position="235"/>
    </location>
</feature>
<dbReference type="EMBL" id="QJJK01000013">
    <property type="protein sequence ID" value="PXW53545.1"/>
    <property type="molecule type" value="Genomic_DNA"/>
</dbReference>
<organism evidence="4 5">
    <name type="scientific">Chelatococcus asaccharovorans</name>
    <dbReference type="NCBI Taxonomy" id="28210"/>
    <lineage>
        <taxon>Bacteria</taxon>
        <taxon>Pseudomonadati</taxon>
        <taxon>Pseudomonadota</taxon>
        <taxon>Alphaproteobacteria</taxon>
        <taxon>Hyphomicrobiales</taxon>
        <taxon>Chelatococcaceae</taxon>
        <taxon>Chelatococcus</taxon>
    </lineage>
</organism>
<sequence length="259" mass="27422">MLVVGTEPVSNALLAACPRLKLVQRWGTGLDNIDRDYVAGRGIATAELPGVNARSVSEFILLAMLALLRQLPDVTVSWSRGRWETGRPGMVSRRLQGKTVGLLGYGAIGRDLTRLLHSLDVDILYHDVTAAEVAGVSARYVAKEELLARSDIVTVQLPLTPSTLCEIGAPEIAVMKRSAILISVSRAGVVDEAAARLAVAEGHLAAASFDNFAIEPLPADQIGHTPGILATPHIGGAAIEGFEALVDACFKSISSHFDL</sequence>
<dbReference type="PANTHER" id="PTHR10996:SF178">
    <property type="entry name" value="2-HYDROXYACID DEHYDROGENASE YGL185C-RELATED"/>
    <property type="match status" value="1"/>
</dbReference>
<keyword evidence="2" id="KW-0520">NAD</keyword>
<dbReference type="SUPFAM" id="SSF51735">
    <property type="entry name" value="NAD(P)-binding Rossmann-fold domains"/>
    <property type="match status" value="1"/>
</dbReference>
<evidence type="ECO:0000256" key="1">
    <source>
        <dbReference type="ARBA" id="ARBA00023002"/>
    </source>
</evidence>
<dbReference type="GO" id="GO:0005829">
    <property type="term" value="C:cytosol"/>
    <property type="evidence" value="ECO:0007669"/>
    <property type="project" value="TreeGrafter"/>
</dbReference>
<accession>A0A2V3TX52</accession>